<feature type="transmembrane region" description="Helical" evidence="1">
    <location>
        <begin position="44"/>
        <end position="67"/>
    </location>
</feature>
<dbReference type="Proteomes" id="UP000629619">
    <property type="component" value="Unassembled WGS sequence"/>
</dbReference>
<keyword evidence="1" id="KW-1133">Transmembrane helix</keyword>
<evidence type="ECO:0000313" key="2">
    <source>
        <dbReference type="EMBL" id="GIF09871.1"/>
    </source>
</evidence>
<dbReference type="EMBL" id="BOMW01000109">
    <property type="protein sequence ID" value="GIF09871.1"/>
    <property type="molecule type" value="Genomic_DNA"/>
</dbReference>
<proteinExistence type="predicted"/>
<dbReference type="RefSeq" id="WP_203685155.1">
    <property type="nucleotide sequence ID" value="NZ_BOMW01000109.1"/>
</dbReference>
<comment type="caution">
    <text evidence="2">The sequence shown here is derived from an EMBL/GenBank/DDBJ whole genome shotgun (WGS) entry which is preliminary data.</text>
</comment>
<gene>
    <name evidence="2" type="ORF">Asi03nite_74090</name>
</gene>
<protein>
    <submittedName>
        <fullName evidence="2">Uncharacterized protein</fullName>
    </submittedName>
</protein>
<keyword evidence="1" id="KW-0472">Membrane</keyword>
<accession>A0A919NFE4</accession>
<reference evidence="2" key="1">
    <citation type="submission" date="2021-01" db="EMBL/GenBank/DDBJ databases">
        <title>Whole genome shotgun sequence of Actinoplanes siamensis NBRC 109076.</title>
        <authorList>
            <person name="Komaki H."/>
            <person name="Tamura T."/>
        </authorList>
    </citation>
    <scope>NUCLEOTIDE SEQUENCE</scope>
    <source>
        <strain evidence="2">NBRC 109076</strain>
    </source>
</reference>
<sequence>MNAFGEQVEIRQLGVVDTGPAALNAVVAATADNAAVTLRIGKPWWITGVVAGLGVLAVAVALARAGLEDADRWSSVISMFLGTAGLALSVYSTVKARGDVPGNKDRVHNTVTDTSVRGPALLGRDVHIAGARPASATQSPSEVRNHVRGGTFHGPLIMGRDIEDITLPPTSTGERHISGAAE</sequence>
<evidence type="ECO:0000256" key="1">
    <source>
        <dbReference type="SAM" id="Phobius"/>
    </source>
</evidence>
<dbReference type="AlphaFoldDB" id="A0A919NFE4"/>
<organism evidence="2 3">
    <name type="scientific">Actinoplanes siamensis</name>
    <dbReference type="NCBI Taxonomy" id="1223317"/>
    <lineage>
        <taxon>Bacteria</taxon>
        <taxon>Bacillati</taxon>
        <taxon>Actinomycetota</taxon>
        <taxon>Actinomycetes</taxon>
        <taxon>Micromonosporales</taxon>
        <taxon>Micromonosporaceae</taxon>
        <taxon>Actinoplanes</taxon>
    </lineage>
</organism>
<feature type="transmembrane region" description="Helical" evidence="1">
    <location>
        <begin position="73"/>
        <end position="94"/>
    </location>
</feature>
<evidence type="ECO:0000313" key="3">
    <source>
        <dbReference type="Proteomes" id="UP000629619"/>
    </source>
</evidence>
<name>A0A919NFE4_9ACTN</name>
<keyword evidence="3" id="KW-1185">Reference proteome</keyword>
<keyword evidence="1" id="KW-0812">Transmembrane</keyword>